<name>A0A182F380_ANOAL</name>
<organism evidence="3 4">
    <name type="scientific">Anopheles albimanus</name>
    <name type="common">New world malaria mosquito</name>
    <dbReference type="NCBI Taxonomy" id="7167"/>
    <lineage>
        <taxon>Eukaryota</taxon>
        <taxon>Metazoa</taxon>
        <taxon>Ecdysozoa</taxon>
        <taxon>Arthropoda</taxon>
        <taxon>Hexapoda</taxon>
        <taxon>Insecta</taxon>
        <taxon>Pterygota</taxon>
        <taxon>Neoptera</taxon>
        <taxon>Endopterygota</taxon>
        <taxon>Diptera</taxon>
        <taxon>Nematocera</taxon>
        <taxon>Culicoidea</taxon>
        <taxon>Culicidae</taxon>
        <taxon>Anophelinae</taxon>
        <taxon>Anopheles</taxon>
    </lineage>
</organism>
<keyword evidence="2" id="KW-0472">Membrane</keyword>
<dbReference type="AlphaFoldDB" id="A0A182F380"/>
<feature type="compositionally biased region" description="Pro residues" evidence="1">
    <location>
        <begin position="92"/>
        <end position="102"/>
    </location>
</feature>
<keyword evidence="2" id="KW-1133">Transmembrane helix</keyword>
<dbReference type="Proteomes" id="UP000069272">
    <property type="component" value="Chromosome 2L"/>
</dbReference>
<evidence type="ECO:0000256" key="2">
    <source>
        <dbReference type="SAM" id="Phobius"/>
    </source>
</evidence>
<protein>
    <submittedName>
        <fullName evidence="3">Uncharacterized protein</fullName>
    </submittedName>
</protein>
<dbReference type="OrthoDB" id="7742904at2759"/>
<dbReference type="RefSeq" id="XP_035777835.1">
    <property type="nucleotide sequence ID" value="XM_035921942.1"/>
</dbReference>
<evidence type="ECO:0000256" key="1">
    <source>
        <dbReference type="SAM" id="MobiDB-lite"/>
    </source>
</evidence>
<proteinExistence type="predicted"/>
<reference evidence="3 4" key="1">
    <citation type="journal article" date="2017" name="G3 (Bethesda)">
        <title>The Physical Genome Mapping of Anopheles albimanus Corrected Scaffold Misassemblies and Identified Interarm Rearrangements in Genus Anopheles.</title>
        <authorList>
            <person name="Artemov G.N."/>
            <person name="Peery A.N."/>
            <person name="Jiang X."/>
            <person name="Tu Z."/>
            <person name="Stegniy V.N."/>
            <person name="Sharakhova M.V."/>
            <person name="Sharakhov I.V."/>
        </authorList>
    </citation>
    <scope>NUCLEOTIDE SEQUENCE [LARGE SCALE GENOMIC DNA]</scope>
    <source>
        <strain evidence="3 4">ALBI9_A</strain>
    </source>
</reference>
<keyword evidence="4" id="KW-1185">Reference proteome</keyword>
<evidence type="ECO:0000313" key="4">
    <source>
        <dbReference type="Proteomes" id="UP000069272"/>
    </source>
</evidence>
<dbReference type="VEuPathDB" id="VectorBase:AALB000915"/>
<dbReference type="EnsemblMetazoa" id="AALB000915-RA">
    <property type="protein sequence ID" value="AALB000915-PA"/>
    <property type="gene ID" value="AALB000915"/>
</dbReference>
<accession>A0A182F380</accession>
<feature type="compositionally biased region" description="Low complexity" evidence="1">
    <location>
        <begin position="62"/>
        <end position="73"/>
    </location>
</feature>
<dbReference type="VEuPathDB" id="VectorBase:AALB20_032355"/>
<feature type="transmembrane region" description="Helical" evidence="2">
    <location>
        <begin position="6"/>
        <end position="25"/>
    </location>
</feature>
<feature type="region of interest" description="Disordered" evidence="1">
    <location>
        <begin position="54"/>
        <end position="102"/>
    </location>
</feature>
<dbReference type="RefSeq" id="XP_035777836.1">
    <property type="nucleotide sequence ID" value="XM_035921943.1"/>
</dbReference>
<evidence type="ECO:0000313" key="3">
    <source>
        <dbReference type="EnsemblMetazoa" id="AALB000915-PA"/>
    </source>
</evidence>
<dbReference type="KEGG" id="aali:118458960"/>
<keyword evidence="2" id="KW-0812">Transmembrane</keyword>
<sequence>MSWVFHLLWMFLVLMLFFIVLRRIYYFGLHVNRPISTPSRQTRQRFTVFTIYQGEQRSNAAPSEQSQPPEYIEPQPPPKYDDVIKSPEQYQKPPPYAPTSVA</sequence>
<reference evidence="3" key="2">
    <citation type="submission" date="2022-08" db="UniProtKB">
        <authorList>
            <consortium name="EnsemblMetazoa"/>
        </authorList>
    </citation>
    <scope>IDENTIFICATION</scope>
    <source>
        <strain evidence="3">STECLA/ALBI9_A</strain>
    </source>
</reference>
<dbReference type="GeneID" id="118458960"/>